<sequence length="553" mass="62317">MANSSSIVEAVESWPVYLIWFIHHNSYYNLRFHELEALAELCGGVSKESLYAVDDDKKSTPVHPPTASVESPWVYIRLPNDEVAKAIAERAVLVKAILSVWGSGKTIPETIEDVNKHMPREKRRAIITDELSFKYKLFAYGRKFNNRERQELMDAFGCLWDGDEKVDIENAQTTIWLISEYEHAKGPGDIKSSKVKRHFCAREVTAGRYEDKQEPYFARYELTCRPVLGPTSLDNELAFIMANLAKIDKGKIVYDCFVGTGGLALTASHFGAFVMGSDIDIRVLRGHRVAYANEGKSPLLDAVPGDSGPKDISIFRNFLCYGLARPEIIHADMAAPFWRKDAKTGGLVDVILTDPPYGIRAGTKRVGAKTEHAIDDRATYIPQKVRYETDDVMNDLLQRAVAILNDNGMLVYLLPIELSQLFTSEELDMMEKRQEMAGDNPAEKTRKRKRKQEAAARGKVAASTRVVLRDETVMMSRAGQGPKGEMEYKQCVQYRDVYAPETARDLPFLTESNYLRLLPTCPKELEVVNVSLQILSAGLGRLVVSMRRLPRQR</sequence>
<dbReference type="PANTHER" id="PTHR13370">
    <property type="entry name" value="RNA METHYLASE-RELATED"/>
    <property type="match status" value="1"/>
</dbReference>
<dbReference type="PROSITE" id="PS00092">
    <property type="entry name" value="N6_MTASE"/>
    <property type="match status" value="1"/>
</dbReference>
<evidence type="ECO:0000256" key="2">
    <source>
        <dbReference type="ARBA" id="ARBA00022490"/>
    </source>
</evidence>
<organism evidence="14">
    <name type="scientific">Perkinsus marinus (strain ATCC 50983 / TXsc)</name>
    <dbReference type="NCBI Taxonomy" id="423536"/>
    <lineage>
        <taxon>Eukaryota</taxon>
        <taxon>Sar</taxon>
        <taxon>Alveolata</taxon>
        <taxon>Perkinsozoa</taxon>
        <taxon>Perkinsea</taxon>
        <taxon>Perkinsida</taxon>
        <taxon>Perkinsidae</taxon>
        <taxon>Perkinsus</taxon>
    </lineage>
</organism>
<dbReference type="InParanoid" id="C5M118"/>
<evidence type="ECO:0000256" key="6">
    <source>
        <dbReference type="ARBA" id="ARBA00022691"/>
    </source>
</evidence>
<evidence type="ECO:0000256" key="3">
    <source>
        <dbReference type="ARBA" id="ARBA00022555"/>
    </source>
</evidence>
<evidence type="ECO:0000256" key="5">
    <source>
        <dbReference type="ARBA" id="ARBA00022679"/>
    </source>
</evidence>
<dbReference type="GeneID" id="9054396"/>
<dbReference type="OrthoDB" id="296065at2759"/>
<keyword evidence="4 10" id="KW-0489">Methyltransferase</keyword>
<dbReference type="InterPro" id="IPR002052">
    <property type="entry name" value="DNA_methylase_N6_adenine_CS"/>
</dbReference>
<evidence type="ECO:0000313" key="13">
    <source>
        <dbReference type="EMBL" id="EEQ97248.1"/>
    </source>
</evidence>
<dbReference type="EMBL" id="GG687290">
    <property type="protein sequence ID" value="EEQ97248.1"/>
    <property type="molecule type" value="Genomic_DNA"/>
</dbReference>
<evidence type="ECO:0000259" key="12">
    <source>
        <dbReference type="Pfam" id="PF25904"/>
    </source>
</evidence>
<dbReference type="RefSeq" id="XP_002764531.1">
    <property type="nucleotide sequence ID" value="XM_002764485.1"/>
</dbReference>
<proteinExistence type="inferred from homology"/>
<dbReference type="GO" id="GO:0005737">
    <property type="term" value="C:cytoplasm"/>
    <property type="evidence" value="ECO:0007669"/>
    <property type="project" value="UniProtKB-SubCell"/>
</dbReference>
<dbReference type="GO" id="GO:0000049">
    <property type="term" value="F:tRNA binding"/>
    <property type="evidence" value="ECO:0007669"/>
    <property type="project" value="UniProtKB-UniRule"/>
</dbReference>
<reference evidence="13 14" key="1">
    <citation type="submission" date="2008-07" db="EMBL/GenBank/DDBJ databases">
        <authorList>
            <person name="El-Sayed N."/>
            <person name="Caler E."/>
            <person name="Inman J."/>
            <person name="Amedeo P."/>
            <person name="Hass B."/>
            <person name="Wortman J."/>
        </authorList>
    </citation>
    <scope>NUCLEOTIDE SEQUENCE [LARGE SCALE GENOMIC DNA]</scope>
    <source>
        <strain evidence="14">ATCC 50983 / TXsc</strain>
    </source>
</reference>
<keyword evidence="3 10" id="KW-0820">tRNA-binding</keyword>
<dbReference type="FunCoup" id="C5M118">
    <property type="interactions" value="499"/>
</dbReference>
<dbReference type="GO" id="GO:0032259">
    <property type="term" value="P:methylation"/>
    <property type="evidence" value="ECO:0007669"/>
    <property type="project" value="UniProtKB-UniRule"/>
</dbReference>
<dbReference type="InterPro" id="IPR059073">
    <property type="entry name" value="TRMT11_N"/>
</dbReference>
<dbReference type="PANTHER" id="PTHR13370:SF3">
    <property type="entry name" value="TRNA (GUANINE(10)-N2)-METHYLTRANSFERASE HOMOLOG"/>
    <property type="match status" value="1"/>
</dbReference>
<evidence type="ECO:0000256" key="11">
    <source>
        <dbReference type="SAM" id="MobiDB-lite"/>
    </source>
</evidence>
<evidence type="ECO:0000313" key="14">
    <source>
        <dbReference type="Proteomes" id="UP000007800"/>
    </source>
</evidence>
<dbReference type="InterPro" id="IPR029063">
    <property type="entry name" value="SAM-dependent_MTases_sf"/>
</dbReference>
<feature type="region of interest" description="Disordered" evidence="11">
    <location>
        <begin position="434"/>
        <end position="457"/>
    </location>
</feature>
<feature type="compositionally biased region" description="Basic and acidic residues" evidence="11">
    <location>
        <begin position="434"/>
        <end position="444"/>
    </location>
</feature>
<accession>C5M118</accession>
<keyword evidence="6 10" id="KW-0949">S-adenosyl-L-methionine</keyword>
<evidence type="ECO:0000256" key="9">
    <source>
        <dbReference type="ARBA" id="ARBA00066937"/>
    </source>
</evidence>
<keyword evidence="5 10" id="KW-0808">Transferase</keyword>
<protein>
    <recommendedName>
        <fullName evidence="9">tRNA (guanine(10)-N(2))-methyltransferase</fullName>
        <ecNumber evidence="9">2.1.1.214</ecNumber>
    </recommendedName>
</protein>
<dbReference type="Proteomes" id="UP000007800">
    <property type="component" value="Unassembled WGS sequence"/>
</dbReference>
<keyword evidence="7 10" id="KW-0819">tRNA processing</keyword>
<evidence type="ECO:0000256" key="10">
    <source>
        <dbReference type="PROSITE-ProRule" id="PRU00959"/>
    </source>
</evidence>
<dbReference type="InterPro" id="IPR016691">
    <property type="entry name" value="TRMT11"/>
</dbReference>
<dbReference type="AlphaFoldDB" id="C5M118"/>
<dbReference type="Gene3D" id="3.40.50.150">
    <property type="entry name" value="Vaccinia Virus protein VP39"/>
    <property type="match status" value="1"/>
</dbReference>
<keyword evidence="8 10" id="KW-0694">RNA-binding</keyword>
<keyword evidence="2" id="KW-0963">Cytoplasm</keyword>
<feature type="domain" description="tRNA (guanine(10)-N(2))-methyltransferase TRMT11 N-terminal" evidence="12">
    <location>
        <begin position="67"/>
        <end position="191"/>
    </location>
</feature>
<dbReference type="EC" id="2.1.1.214" evidence="9"/>
<comment type="similarity">
    <text evidence="10">Belongs to the class I-like SAM-binding methyltransferase superfamily. TRM11 methyltransferase family.</text>
</comment>
<name>C5M118_PERM5</name>
<evidence type="ECO:0000256" key="8">
    <source>
        <dbReference type="ARBA" id="ARBA00022884"/>
    </source>
</evidence>
<evidence type="ECO:0000256" key="1">
    <source>
        <dbReference type="ARBA" id="ARBA00004496"/>
    </source>
</evidence>
<dbReference type="Pfam" id="PF25904">
    <property type="entry name" value="Tmrp11_N"/>
    <property type="match status" value="1"/>
</dbReference>
<dbReference type="SUPFAM" id="SSF53335">
    <property type="entry name" value="S-adenosyl-L-methionine-dependent methyltransferases"/>
    <property type="match status" value="1"/>
</dbReference>
<dbReference type="OMA" id="SCNLNRY"/>
<gene>
    <name evidence="13" type="ORF">Pmar_PMAR024689</name>
</gene>
<evidence type="ECO:0000256" key="4">
    <source>
        <dbReference type="ARBA" id="ARBA00022603"/>
    </source>
</evidence>
<dbReference type="PRINTS" id="PR00507">
    <property type="entry name" value="N12N6MTFRASE"/>
</dbReference>
<dbReference type="PIRSF" id="PIRSF017259">
    <property type="entry name" value="tRNA_mtfrase_TRM11"/>
    <property type="match status" value="1"/>
</dbReference>
<keyword evidence="14" id="KW-1185">Reference proteome</keyword>
<dbReference type="PROSITE" id="PS51627">
    <property type="entry name" value="SAM_MT_TRM11"/>
    <property type="match status" value="1"/>
</dbReference>
<dbReference type="GO" id="GO:0160102">
    <property type="term" value="F:tRNA (guanine(10)-N2)-methyltransferase activity"/>
    <property type="evidence" value="ECO:0007669"/>
    <property type="project" value="UniProtKB-EC"/>
</dbReference>
<comment type="subcellular location">
    <subcellularLocation>
        <location evidence="1">Cytoplasm</location>
    </subcellularLocation>
</comment>
<dbReference type="GO" id="GO:0008033">
    <property type="term" value="P:tRNA processing"/>
    <property type="evidence" value="ECO:0007669"/>
    <property type="project" value="UniProtKB-UniRule"/>
</dbReference>
<evidence type="ECO:0000256" key="7">
    <source>
        <dbReference type="ARBA" id="ARBA00022694"/>
    </source>
</evidence>